<dbReference type="Proteomes" id="UP000235965">
    <property type="component" value="Unassembled WGS sequence"/>
</dbReference>
<dbReference type="AlphaFoldDB" id="A0A2J7RAT7"/>
<dbReference type="OrthoDB" id="269822at2759"/>
<evidence type="ECO:0000313" key="3">
    <source>
        <dbReference type="Proteomes" id="UP000235965"/>
    </source>
</evidence>
<gene>
    <name evidence="2" type="ORF">B7P43_G02381</name>
</gene>
<evidence type="ECO:0000256" key="1">
    <source>
        <dbReference type="SAM" id="MobiDB-lite"/>
    </source>
</evidence>
<sequence>MCNWPEFCKYVISEDLKFESITAESLRAEKGFQKIARKQQKELDTMKKRQLKEQLTMQKQQCTAIEKLIKGKNKSDLVSDPTVRKLVVEQTVQWSDMVERHRKEEWELVRQHLTDQQDILKRLMETSHAAQMKQLEAKHDREMKEMNSRQAKISVETMREVANDKTLRTKGDRDRRMKEKKQNNTKKFTDERRFAQKKNDREIEKLKSKHDKEMETLIKDVQNQIELNNNEELEHQLAPKMEFFA</sequence>
<dbReference type="SUPFAM" id="SSF69989">
    <property type="entry name" value="C-terminal domain of PLC-beta"/>
    <property type="match status" value="1"/>
</dbReference>
<protein>
    <submittedName>
        <fullName evidence="2">Uncharacterized protein</fullName>
    </submittedName>
</protein>
<evidence type="ECO:0000313" key="2">
    <source>
        <dbReference type="EMBL" id="PNF37947.1"/>
    </source>
</evidence>
<dbReference type="EMBL" id="NEVH01006564">
    <property type="protein sequence ID" value="PNF37947.1"/>
    <property type="molecule type" value="Genomic_DNA"/>
</dbReference>
<feature type="region of interest" description="Disordered" evidence="1">
    <location>
        <begin position="170"/>
        <end position="190"/>
    </location>
</feature>
<name>A0A2J7RAT7_9NEOP</name>
<accession>A0A2J7RAT7</accession>
<reference evidence="2 3" key="1">
    <citation type="submission" date="2017-12" db="EMBL/GenBank/DDBJ databases">
        <title>Hemimetabolous genomes reveal molecular basis of termite eusociality.</title>
        <authorList>
            <person name="Harrison M.C."/>
            <person name="Jongepier E."/>
            <person name="Robertson H.M."/>
            <person name="Arning N."/>
            <person name="Bitard-Feildel T."/>
            <person name="Chao H."/>
            <person name="Childers C.P."/>
            <person name="Dinh H."/>
            <person name="Doddapaneni H."/>
            <person name="Dugan S."/>
            <person name="Gowin J."/>
            <person name="Greiner C."/>
            <person name="Han Y."/>
            <person name="Hu H."/>
            <person name="Hughes D.S.T."/>
            <person name="Huylmans A.-K."/>
            <person name="Kemena C."/>
            <person name="Kremer L.P.M."/>
            <person name="Lee S.L."/>
            <person name="Lopez-Ezquerra A."/>
            <person name="Mallet L."/>
            <person name="Monroy-Kuhn J.M."/>
            <person name="Moser A."/>
            <person name="Murali S.C."/>
            <person name="Muzny D.M."/>
            <person name="Otani S."/>
            <person name="Piulachs M.-D."/>
            <person name="Poelchau M."/>
            <person name="Qu J."/>
            <person name="Schaub F."/>
            <person name="Wada-Katsumata A."/>
            <person name="Worley K.C."/>
            <person name="Xie Q."/>
            <person name="Ylla G."/>
            <person name="Poulsen M."/>
            <person name="Gibbs R.A."/>
            <person name="Schal C."/>
            <person name="Richards S."/>
            <person name="Belles X."/>
            <person name="Korb J."/>
            <person name="Bornberg-Bauer E."/>
        </authorList>
    </citation>
    <scope>NUCLEOTIDE SEQUENCE [LARGE SCALE GENOMIC DNA]</scope>
    <source>
        <tissue evidence="2">Whole body</tissue>
    </source>
</reference>
<dbReference type="InterPro" id="IPR042531">
    <property type="entry name" value="PLC-beta_C_sf"/>
</dbReference>
<organism evidence="2 3">
    <name type="scientific">Cryptotermes secundus</name>
    <dbReference type="NCBI Taxonomy" id="105785"/>
    <lineage>
        <taxon>Eukaryota</taxon>
        <taxon>Metazoa</taxon>
        <taxon>Ecdysozoa</taxon>
        <taxon>Arthropoda</taxon>
        <taxon>Hexapoda</taxon>
        <taxon>Insecta</taxon>
        <taxon>Pterygota</taxon>
        <taxon>Neoptera</taxon>
        <taxon>Polyneoptera</taxon>
        <taxon>Dictyoptera</taxon>
        <taxon>Blattodea</taxon>
        <taxon>Blattoidea</taxon>
        <taxon>Termitoidae</taxon>
        <taxon>Kalotermitidae</taxon>
        <taxon>Cryptotermitinae</taxon>
        <taxon>Cryptotermes</taxon>
    </lineage>
</organism>
<proteinExistence type="predicted"/>
<keyword evidence="3" id="KW-1185">Reference proteome</keyword>
<comment type="caution">
    <text evidence="2">The sequence shown here is derived from an EMBL/GenBank/DDBJ whole genome shotgun (WGS) entry which is preliminary data.</text>
</comment>
<dbReference type="Gene3D" id="1.20.1230.10">
    <property type="entry name" value="Phospholipase C beta, distal C-terminal domain"/>
    <property type="match status" value="1"/>
</dbReference>